<dbReference type="InterPro" id="IPR039569">
    <property type="entry name" value="FAS1-like_DH_region"/>
</dbReference>
<gene>
    <name evidence="2" type="ORF">UFOPK1493_01159</name>
</gene>
<proteinExistence type="predicted"/>
<accession>A0A6J6CLB9</accession>
<dbReference type="InterPro" id="IPR029069">
    <property type="entry name" value="HotDog_dom_sf"/>
</dbReference>
<evidence type="ECO:0000313" key="2">
    <source>
        <dbReference type="EMBL" id="CAB4552320.1"/>
    </source>
</evidence>
<protein>
    <submittedName>
        <fullName evidence="2">Unannotated protein</fullName>
    </submittedName>
</protein>
<dbReference type="AlphaFoldDB" id="A0A6J6CLB9"/>
<evidence type="ECO:0000259" key="1">
    <source>
        <dbReference type="Pfam" id="PF13452"/>
    </source>
</evidence>
<name>A0A6J6CLB9_9ZZZZ</name>
<reference evidence="2" key="1">
    <citation type="submission" date="2020-05" db="EMBL/GenBank/DDBJ databases">
        <authorList>
            <person name="Chiriac C."/>
            <person name="Salcher M."/>
            <person name="Ghai R."/>
            <person name="Kavagutti S V."/>
        </authorList>
    </citation>
    <scope>NUCLEOTIDE SEQUENCE</scope>
</reference>
<dbReference type="SUPFAM" id="SSF54637">
    <property type="entry name" value="Thioesterase/thiol ester dehydrase-isomerase"/>
    <property type="match status" value="2"/>
</dbReference>
<organism evidence="2">
    <name type="scientific">freshwater metagenome</name>
    <dbReference type="NCBI Taxonomy" id="449393"/>
    <lineage>
        <taxon>unclassified sequences</taxon>
        <taxon>metagenomes</taxon>
        <taxon>ecological metagenomes</taxon>
    </lineage>
</organism>
<dbReference type="PANTHER" id="PTHR28152:SF1">
    <property type="entry name" value="HYDROXYACYL-THIOESTER DEHYDRATASE TYPE 2, MITOCHONDRIAL"/>
    <property type="match status" value="1"/>
</dbReference>
<dbReference type="PANTHER" id="PTHR28152">
    <property type="entry name" value="HYDROXYACYL-THIOESTER DEHYDRATASE TYPE 2, MITOCHONDRIAL"/>
    <property type="match status" value="1"/>
</dbReference>
<dbReference type="GO" id="GO:0019171">
    <property type="term" value="F:(3R)-hydroxyacyl-[acyl-carrier-protein] dehydratase activity"/>
    <property type="evidence" value="ECO:0007669"/>
    <property type="project" value="TreeGrafter"/>
</dbReference>
<dbReference type="InterPro" id="IPR052741">
    <property type="entry name" value="Mitochondrial_HTD2"/>
</dbReference>
<dbReference type="EMBL" id="CAEZSR010000032">
    <property type="protein sequence ID" value="CAB4552320.1"/>
    <property type="molecule type" value="Genomic_DNA"/>
</dbReference>
<dbReference type="Pfam" id="PF13452">
    <property type="entry name" value="FAS1_DH_region"/>
    <property type="match status" value="1"/>
</dbReference>
<feature type="domain" description="FAS1-like dehydratase" evidence="1">
    <location>
        <begin position="73"/>
        <end position="135"/>
    </location>
</feature>
<sequence length="273" mass="30332">MDEDWGDWIGRTRTASEVLDAATARKMQATLDRGPTLEDGATLPPAWHWLYFHDVAAASDLGPDGHVRLGIVMPPVGLPRRMWAGGTLELHAPLVLGETAERVSTIRSIETKHGRTGSLVFVTVEHEIRQGGRPCVSERQDVVYREMPTEPFRSDPEPAPDAADLRASWQFDTVALFRYSALTFNGHRIHLDADHTRTVEGYPDLVVHGPLIATLLLDLAVRHDRPLHRFDYRARHPLFVDQPFTLHGRVEGDATELWAAGPHGGLAMSARAT</sequence>
<dbReference type="Gene3D" id="3.10.129.10">
    <property type="entry name" value="Hotdog Thioesterase"/>
    <property type="match status" value="1"/>
</dbReference>